<gene>
    <name evidence="1" type="ORF">K488DRAFT_46988</name>
</gene>
<proteinExistence type="predicted"/>
<organism evidence="1 2">
    <name type="scientific">Vararia minispora EC-137</name>
    <dbReference type="NCBI Taxonomy" id="1314806"/>
    <lineage>
        <taxon>Eukaryota</taxon>
        <taxon>Fungi</taxon>
        <taxon>Dikarya</taxon>
        <taxon>Basidiomycota</taxon>
        <taxon>Agaricomycotina</taxon>
        <taxon>Agaricomycetes</taxon>
        <taxon>Russulales</taxon>
        <taxon>Lachnocladiaceae</taxon>
        <taxon>Vararia</taxon>
    </lineage>
</organism>
<protein>
    <submittedName>
        <fullName evidence="1">Uncharacterized protein</fullName>
    </submittedName>
</protein>
<reference evidence="1" key="1">
    <citation type="submission" date="2021-02" db="EMBL/GenBank/DDBJ databases">
        <authorList>
            <consortium name="DOE Joint Genome Institute"/>
            <person name="Ahrendt S."/>
            <person name="Looney B.P."/>
            <person name="Miyauchi S."/>
            <person name="Morin E."/>
            <person name="Drula E."/>
            <person name="Courty P.E."/>
            <person name="Chicoki N."/>
            <person name="Fauchery L."/>
            <person name="Kohler A."/>
            <person name="Kuo A."/>
            <person name="Labutti K."/>
            <person name="Pangilinan J."/>
            <person name="Lipzen A."/>
            <person name="Riley R."/>
            <person name="Andreopoulos W."/>
            <person name="He G."/>
            <person name="Johnson J."/>
            <person name="Barry K.W."/>
            <person name="Grigoriev I.V."/>
            <person name="Nagy L."/>
            <person name="Hibbett D."/>
            <person name="Henrissat B."/>
            <person name="Matheny P.B."/>
            <person name="Labbe J."/>
            <person name="Martin F."/>
        </authorList>
    </citation>
    <scope>NUCLEOTIDE SEQUENCE</scope>
    <source>
        <strain evidence="1">EC-137</strain>
    </source>
</reference>
<sequence length="811" mass="91478">MDATHGSTNIWAPFRSGLEWKLALWAKTRGPSSTALSELLEIDDIPRRLDLSFKNAKELNTIIDKHLPKRPKFQLRKVTIGNETFELYMRDIIPCIRSLFGDPELSKHLFLAPERHYSDANRTMRIYCEMNTGKWWWSAQAAVEASLPGATIIPLIFSSDKTQLTVFGNKTAYPVYVTIGNIPKDIRSKPSRRAQILVAYLPTSKLDTITSKAARRRTLANLFHECVHQIVAPLETAGVAGVAMARGDGVWHRCHPLYATFVGDYPEQVLVASTISGDCPKCTVPHAALGDSTDYPLRDLASVLDVFELEDGHPTVFHAACKGARLKPTFHPFWEGLPFTNIYLSITPDILHQMFQGVVKHLVTWLIETFGEAEIDARCRCMPPNHNARLFTKGISSLTRVTGTEHKDMCRILLALVVDLPLPNGASSKVVRAVRALLDFVYLAQYPAHTPTTLDQLDAALQSFHDNKDVFIDLGVRSDFNLPKIHAMRHYRPSIELFGTTDNYNTEQTERLHIDFAKVAYRAGNRRDHVPQMTSWLERREAVRDHASFINWRLAGHPSPSTFSATPPPLHMHMKLTAHPSATASFDSLTNDYGAVDFANCLADFVILHNFPDLSRAARTAKANELRIPLRKVPVYHVLKFHNYDALQRHDASDTLDAIHVRPKTSDSRGRPVPARFDTALLDASNRDPLGVEGKRIIQVRVIFTIPDHAIAQLFSPSRPPPLTHLAYVEYFTPFTSPNIDDKTYHITRSIRNGRRVAAIVPAGEIRRSVQLYPRFGTAVPRHWTSSNVLDECTYFRVSPFLDKHTYMTVY</sequence>
<comment type="caution">
    <text evidence="1">The sequence shown here is derived from an EMBL/GenBank/DDBJ whole genome shotgun (WGS) entry which is preliminary data.</text>
</comment>
<dbReference type="EMBL" id="MU273512">
    <property type="protein sequence ID" value="KAI0033806.1"/>
    <property type="molecule type" value="Genomic_DNA"/>
</dbReference>
<evidence type="ECO:0000313" key="2">
    <source>
        <dbReference type="Proteomes" id="UP000814128"/>
    </source>
</evidence>
<accession>A0ACB8QPL5</accession>
<dbReference type="Proteomes" id="UP000814128">
    <property type="component" value="Unassembled WGS sequence"/>
</dbReference>
<evidence type="ECO:0000313" key="1">
    <source>
        <dbReference type="EMBL" id="KAI0033806.1"/>
    </source>
</evidence>
<name>A0ACB8QPL5_9AGAM</name>
<keyword evidence="2" id="KW-1185">Reference proteome</keyword>
<reference evidence="1" key="2">
    <citation type="journal article" date="2022" name="New Phytol.">
        <title>Evolutionary transition to the ectomycorrhizal habit in the genomes of a hyperdiverse lineage of mushroom-forming fungi.</title>
        <authorList>
            <person name="Looney B."/>
            <person name="Miyauchi S."/>
            <person name="Morin E."/>
            <person name="Drula E."/>
            <person name="Courty P.E."/>
            <person name="Kohler A."/>
            <person name="Kuo A."/>
            <person name="LaButti K."/>
            <person name="Pangilinan J."/>
            <person name="Lipzen A."/>
            <person name="Riley R."/>
            <person name="Andreopoulos W."/>
            <person name="He G."/>
            <person name="Johnson J."/>
            <person name="Nolan M."/>
            <person name="Tritt A."/>
            <person name="Barry K.W."/>
            <person name="Grigoriev I.V."/>
            <person name="Nagy L.G."/>
            <person name="Hibbett D."/>
            <person name="Henrissat B."/>
            <person name="Matheny P.B."/>
            <person name="Labbe J."/>
            <person name="Martin F.M."/>
        </authorList>
    </citation>
    <scope>NUCLEOTIDE SEQUENCE</scope>
    <source>
        <strain evidence="1">EC-137</strain>
    </source>
</reference>